<dbReference type="InterPro" id="IPR051782">
    <property type="entry name" value="ABC_Transporter_VariousFunc"/>
</dbReference>
<dbReference type="PANTHER" id="PTHR42939:SF1">
    <property type="entry name" value="ABC TRANSPORTER ATP-BINDING PROTEIN ALBC-RELATED"/>
    <property type="match status" value="1"/>
</dbReference>
<evidence type="ECO:0000256" key="2">
    <source>
        <dbReference type="ARBA" id="ARBA00022741"/>
    </source>
</evidence>
<proteinExistence type="predicted"/>
<evidence type="ECO:0000259" key="4">
    <source>
        <dbReference type="PROSITE" id="PS50893"/>
    </source>
</evidence>
<evidence type="ECO:0000313" key="6">
    <source>
        <dbReference type="EMBL" id="CAH2763345.1"/>
    </source>
</evidence>
<dbReference type="AlphaFoldDB" id="A0AAU9VIS1"/>
<dbReference type="Proteomes" id="UP001154095">
    <property type="component" value="Chromosome"/>
</dbReference>
<dbReference type="PROSITE" id="PS50893">
    <property type="entry name" value="ABC_TRANSPORTER_2"/>
    <property type="match status" value="1"/>
</dbReference>
<evidence type="ECO:0000256" key="1">
    <source>
        <dbReference type="ARBA" id="ARBA00022448"/>
    </source>
</evidence>
<evidence type="ECO:0000313" key="5">
    <source>
        <dbReference type="EMBL" id="CAH2763304.1"/>
    </source>
</evidence>
<dbReference type="InterPro" id="IPR003593">
    <property type="entry name" value="AAA+_ATPase"/>
</dbReference>
<dbReference type="InterPro" id="IPR003439">
    <property type="entry name" value="ABC_transporter-like_ATP-bd"/>
</dbReference>
<keyword evidence="7" id="KW-1185">Reference proteome</keyword>
<keyword evidence="3 6" id="KW-0067">ATP-binding</keyword>
<dbReference type="EMBL" id="OW659496">
    <property type="protein sequence ID" value="CAH2763304.1"/>
    <property type="molecule type" value="Genomic_DNA"/>
</dbReference>
<dbReference type="GO" id="GO:0016887">
    <property type="term" value="F:ATP hydrolysis activity"/>
    <property type="evidence" value="ECO:0007669"/>
    <property type="project" value="InterPro"/>
</dbReference>
<dbReference type="SUPFAM" id="SSF52540">
    <property type="entry name" value="P-loop containing nucleoside triphosphate hydrolases"/>
    <property type="match status" value="1"/>
</dbReference>
<evidence type="ECO:0000313" key="8">
    <source>
        <dbReference type="Proteomes" id="UP001154111"/>
    </source>
</evidence>
<name>A0AAU9VIS1_9FIRM</name>
<keyword evidence="1" id="KW-0813">Transport</keyword>
<protein>
    <submittedName>
        <fullName evidence="6">ABC transporter ATP-binding protein</fullName>
    </submittedName>
</protein>
<evidence type="ECO:0000313" key="7">
    <source>
        <dbReference type="Proteomes" id="UP001154095"/>
    </source>
</evidence>
<dbReference type="SMART" id="SM00382">
    <property type="entry name" value="AAA"/>
    <property type="match status" value="1"/>
</dbReference>
<feature type="domain" description="ABC transporter" evidence="4">
    <location>
        <begin position="2"/>
        <end position="198"/>
    </location>
</feature>
<keyword evidence="2" id="KW-0547">Nucleotide-binding</keyword>
<organism evidence="6 8">
    <name type="scientific">Erysipelothrix amsterdamensis</name>
    <dbReference type="NCBI Taxonomy" id="2929157"/>
    <lineage>
        <taxon>Bacteria</taxon>
        <taxon>Bacillati</taxon>
        <taxon>Bacillota</taxon>
        <taxon>Erysipelotrichia</taxon>
        <taxon>Erysipelotrichales</taxon>
        <taxon>Erysipelotrichaceae</taxon>
        <taxon>Erysipelothrix</taxon>
    </lineage>
</organism>
<dbReference type="Proteomes" id="UP001154111">
    <property type="component" value="Chromosome"/>
</dbReference>
<dbReference type="Gene3D" id="3.40.50.300">
    <property type="entry name" value="P-loop containing nucleotide triphosphate hydrolases"/>
    <property type="match status" value="1"/>
</dbReference>
<accession>A0AAU9VIS1</accession>
<dbReference type="CDD" id="cd03230">
    <property type="entry name" value="ABC_DR_subfamily_A"/>
    <property type="match status" value="1"/>
</dbReference>
<dbReference type="RefSeq" id="WP_254006764.1">
    <property type="nucleotide sequence ID" value="NZ_OW659477.1"/>
</dbReference>
<dbReference type="Pfam" id="PF00005">
    <property type="entry name" value="ABC_tran"/>
    <property type="match status" value="1"/>
</dbReference>
<dbReference type="PANTHER" id="PTHR42939">
    <property type="entry name" value="ABC TRANSPORTER ATP-BINDING PROTEIN ALBC-RELATED"/>
    <property type="match status" value="1"/>
</dbReference>
<reference evidence="6" key="1">
    <citation type="submission" date="2022-04" db="EMBL/GenBank/DDBJ databases">
        <authorList>
            <person name="Forde T."/>
        </authorList>
    </citation>
    <scope>NUCLEOTIDE SEQUENCE</scope>
    <source>
        <strain evidence="6">A18Y016a</strain>
        <strain evidence="5">A18Y020d</strain>
    </source>
</reference>
<evidence type="ECO:0000256" key="3">
    <source>
        <dbReference type="ARBA" id="ARBA00022840"/>
    </source>
</evidence>
<dbReference type="EMBL" id="OW659477">
    <property type="protein sequence ID" value="CAH2763345.1"/>
    <property type="molecule type" value="Genomic_DNA"/>
</dbReference>
<dbReference type="GO" id="GO:0005524">
    <property type="term" value="F:ATP binding"/>
    <property type="evidence" value="ECO:0007669"/>
    <property type="project" value="UniProtKB-KW"/>
</dbReference>
<gene>
    <name evidence="6" type="primary">natA_5</name>
    <name evidence="6" type="ORF">ERYAMS2_01679</name>
    <name evidence="5" type="ORF">ERYAMS_01384</name>
</gene>
<sequence length="198" mass="22389">MIQLHNVSKSFRDQDVLKSVDLTIQKGQTIYIKGANGSGKSTLLKIIAGLINPDGGSISGVSGLDVGALIENPSFIEERPLLDNLKFLYKLKQKYDYDAIKKYCDRLQLDITNPKPMRSYSIGMRQKAGIIQAIMERQSLILFDEPTRGLDQESVDVFIELIHQDLKDRTIIICAHEGIQNIQFDQRYELKNGILTTF</sequence>
<dbReference type="InterPro" id="IPR027417">
    <property type="entry name" value="P-loop_NTPase"/>
</dbReference>